<sequence>MKRIATAAVAATLSLSALSATAFAADADTTPAKENQGSSAQAEGDQAGEKVGSSEVYKKCKEEKKAESEKGKEATAGKAATGKDGDKAEPGKEKGSTNATGECIQQLIDNPDTKPGILGLLIGVPVALIALIGAAAAFSGAIPGFSLPALPGLPM</sequence>
<comment type="caution">
    <text evidence="4">The sequence shown here is derived from an EMBL/GenBank/DDBJ whole genome shotgun (WGS) entry which is preliminary data.</text>
</comment>
<keyword evidence="3" id="KW-0732">Signal</keyword>
<evidence type="ECO:0000313" key="5">
    <source>
        <dbReference type="Proteomes" id="UP000523682"/>
    </source>
</evidence>
<keyword evidence="2" id="KW-0812">Transmembrane</keyword>
<dbReference type="EMBL" id="JACDTZ010000001">
    <property type="protein sequence ID" value="MBA5244814.1"/>
    <property type="molecule type" value="Genomic_DNA"/>
</dbReference>
<evidence type="ECO:0000256" key="2">
    <source>
        <dbReference type="SAM" id="Phobius"/>
    </source>
</evidence>
<feature type="region of interest" description="Disordered" evidence="1">
    <location>
        <begin position="28"/>
        <end position="101"/>
    </location>
</feature>
<protein>
    <recommendedName>
        <fullName evidence="6">Secreted protein</fullName>
    </recommendedName>
</protein>
<organism evidence="4 5">
    <name type="scientific">Corynebacterium haemomassiliense</name>
    <dbReference type="NCBI Taxonomy" id="2754726"/>
    <lineage>
        <taxon>Bacteria</taxon>
        <taxon>Bacillati</taxon>
        <taxon>Actinomycetota</taxon>
        <taxon>Actinomycetes</taxon>
        <taxon>Mycobacteriales</taxon>
        <taxon>Corynebacteriaceae</taxon>
        <taxon>Corynebacterium</taxon>
    </lineage>
</organism>
<feature type="chain" id="PRO_5030542497" description="Secreted protein" evidence="3">
    <location>
        <begin position="25"/>
        <end position="155"/>
    </location>
</feature>
<evidence type="ECO:0000313" key="4">
    <source>
        <dbReference type="EMBL" id="MBA5244814.1"/>
    </source>
</evidence>
<feature type="compositionally biased region" description="Basic and acidic residues" evidence="1">
    <location>
        <begin position="56"/>
        <end position="95"/>
    </location>
</feature>
<dbReference type="RefSeq" id="WP_181889374.1">
    <property type="nucleotide sequence ID" value="NZ_CP170998.1"/>
</dbReference>
<evidence type="ECO:0008006" key="6">
    <source>
        <dbReference type="Google" id="ProtNLM"/>
    </source>
</evidence>
<proteinExistence type="predicted"/>
<evidence type="ECO:0000256" key="1">
    <source>
        <dbReference type="SAM" id="MobiDB-lite"/>
    </source>
</evidence>
<dbReference type="Proteomes" id="UP000523682">
    <property type="component" value="Unassembled WGS sequence"/>
</dbReference>
<gene>
    <name evidence="4" type="ORF">H0193_08340</name>
</gene>
<accession>A0A7W2EBT9</accession>
<evidence type="ECO:0000256" key="3">
    <source>
        <dbReference type="SAM" id="SignalP"/>
    </source>
</evidence>
<reference evidence="4 5" key="1">
    <citation type="submission" date="2020-07" db="EMBL/GenBank/DDBJ databases">
        <title>Draft genome and description of Corynebacterium haemomassiliense strain Marseile-Q3615 sp. nov.</title>
        <authorList>
            <person name="Boxberger M."/>
            <person name="La Scola B."/>
        </authorList>
    </citation>
    <scope>NUCLEOTIDE SEQUENCE [LARGE SCALE GENOMIC DNA]</scope>
    <source>
        <strain evidence="4 5">Marseille-Q3615</strain>
    </source>
</reference>
<dbReference type="AlphaFoldDB" id="A0A7W2EBT9"/>
<keyword evidence="5" id="KW-1185">Reference proteome</keyword>
<keyword evidence="2" id="KW-1133">Transmembrane helix</keyword>
<keyword evidence="2" id="KW-0472">Membrane</keyword>
<feature type="signal peptide" evidence="3">
    <location>
        <begin position="1"/>
        <end position="24"/>
    </location>
</feature>
<feature type="transmembrane region" description="Helical" evidence="2">
    <location>
        <begin position="117"/>
        <end position="138"/>
    </location>
</feature>
<name>A0A7W2EBT9_9CORY</name>